<name>A0A811KJL1_9BILA</name>
<feature type="compositionally biased region" description="Basic residues" evidence="1">
    <location>
        <begin position="425"/>
        <end position="441"/>
    </location>
</feature>
<evidence type="ECO:0000313" key="3">
    <source>
        <dbReference type="Proteomes" id="UP000614601"/>
    </source>
</evidence>
<dbReference type="Proteomes" id="UP000783686">
    <property type="component" value="Unassembled WGS sequence"/>
</dbReference>
<feature type="region of interest" description="Disordered" evidence="1">
    <location>
        <begin position="423"/>
        <end position="462"/>
    </location>
</feature>
<feature type="region of interest" description="Disordered" evidence="1">
    <location>
        <begin position="1"/>
        <end position="55"/>
    </location>
</feature>
<accession>A0A811KJL1</accession>
<dbReference type="AlphaFoldDB" id="A0A811KJL1"/>
<dbReference type="EMBL" id="CAJFCW020000003">
    <property type="protein sequence ID" value="CAG9104170.1"/>
    <property type="molecule type" value="Genomic_DNA"/>
</dbReference>
<sequence>MSSGSRTPLPRNSKNSDNHGKKQKDSAVSSPFHDGGECSKSATDPSTSKKYDRKAKDRVHKRVAIQWLSDETNVFYDALKEISTWLEKKKFTRDKDQAKNFYYNTYKIYKEKTAISDDEWDGVPYGARELLIVINALEWKKRTNNANIQTNKFRSLVLNGSTVIKLPQKKTSVTLKTPYCRAFQKYFPSLKQCAQVPLTLNLFLMPYTYDSKYYVNNMCDMNPILNITIPSSASVTQLFEFIEQKWRYYEGEVEMGSPTIKIHLPEDFKPTIVEITLAEDAVPCLEFLKKSRDRNESTHIEYLEFNSLYEGGLSRSNIKDMNMTQLFFFFNESHNITLRYEIEYANDDMNCFEKLAELFGEYEDMFADLRLDKRLKDMTDAVKDAPPVKRQPNKRMAELVKNQEQQSVVDIERNNFMQQLEMLRKNSKPSNRKPRILKKPKPSSCSTPSTSSAPPTDFGPLRWGQNVTVQYGNSYEQMPSTSQPQFPVVIQMPMEYVNQPADAEGEVRYSNLEPMHPEAQNTLDEIFNTPIQADFASPSKSLMNEAFNLFDTMENVNSVDFISNFAQLADHFNESQSQFNI</sequence>
<feature type="compositionally biased region" description="Basic and acidic residues" evidence="1">
    <location>
        <begin position="14"/>
        <end position="25"/>
    </location>
</feature>
<feature type="compositionally biased region" description="Low complexity" evidence="1">
    <location>
        <begin position="442"/>
        <end position="456"/>
    </location>
</feature>
<evidence type="ECO:0000256" key="1">
    <source>
        <dbReference type="SAM" id="MobiDB-lite"/>
    </source>
</evidence>
<proteinExistence type="predicted"/>
<keyword evidence="3" id="KW-1185">Reference proteome</keyword>
<evidence type="ECO:0000313" key="2">
    <source>
        <dbReference type="EMBL" id="CAD5215486.1"/>
    </source>
</evidence>
<dbReference type="Proteomes" id="UP000614601">
    <property type="component" value="Unassembled WGS sequence"/>
</dbReference>
<feature type="compositionally biased region" description="Polar residues" evidence="1">
    <location>
        <begin position="1"/>
        <end position="13"/>
    </location>
</feature>
<reference evidence="2" key="1">
    <citation type="submission" date="2020-09" db="EMBL/GenBank/DDBJ databases">
        <authorList>
            <person name="Kikuchi T."/>
        </authorList>
    </citation>
    <scope>NUCLEOTIDE SEQUENCE</scope>
    <source>
        <strain evidence="2">SH1</strain>
    </source>
</reference>
<organism evidence="2 3">
    <name type="scientific">Bursaphelenchus okinawaensis</name>
    <dbReference type="NCBI Taxonomy" id="465554"/>
    <lineage>
        <taxon>Eukaryota</taxon>
        <taxon>Metazoa</taxon>
        <taxon>Ecdysozoa</taxon>
        <taxon>Nematoda</taxon>
        <taxon>Chromadorea</taxon>
        <taxon>Rhabditida</taxon>
        <taxon>Tylenchina</taxon>
        <taxon>Tylenchomorpha</taxon>
        <taxon>Aphelenchoidea</taxon>
        <taxon>Aphelenchoididae</taxon>
        <taxon>Bursaphelenchus</taxon>
    </lineage>
</organism>
<dbReference type="EMBL" id="CAJFDH010000003">
    <property type="protein sequence ID" value="CAD5215486.1"/>
    <property type="molecule type" value="Genomic_DNA"/>
</dbReference>
<protein>
    <submittedName>
        <fullName evidence="2">Uncharacterized protein</fullName>
    </submittedName>
</protein>
<dbReference type="OrthoDB" id="515799at2759"/>
<comment type="caution">
    <text evidence="2">The sequence shown here is derived from an EMBL/GenBank/DDBJ whole genome shotgun (WGS) entry which is preliminary data.</text>
</comment>
<gene>
    <name evidence="2" type="ORF">BOKJ2_LOCUS6117</name>
</gene>